<dbReference type="Proteomes" id="UP000276133">
    <property type="component" value="Unassembled WGS sequence"/>
</dbReference>
<gene>
    <name evidence="1" type="ORF">BpHYR1_011882</name>
</gene>
<comment type="caution">
    <text evidence="1">The sequence shown here is derived from an EMBL/GenBank/DDBJ whole genome shotgun (WGS) entry which is preliminary data.</text>
</comment>
<keyword evidence="2" id="KW-1185">Reference proteome</keyword>
<accession>A0A3M7RQD4</accession>
<evidence type="ECO:0000313" key="2">
    <source>
        <dbReference type="Proteomes" id="UP000276133"/>
    </source>
</evidence>
<proteinExistence type="predicted"/>
<dbReference type="AlphaFoldDB" id="A0A3M7RQD4"/>
<evidence type="ECO:0000313" key="1">
    <source>
        <dbReference type="EMBL" id="RNA25610.1"/>
    </source>
</evidence>
<name>A0A3M7RQD4_BRAPC</name>
<sequence length="92" mass="10525">MSDYVCGWELDEETGCKGVILHTILAQCIFLIDNKLSVHPITKQNKKNSITIMVKVMFNMQCVDLTKSSESALLNLKPKLYFSFTKCIFFID</sequence>
<organism evidence="1 2">
    <name type="scientific">Brachionus plicatilis</name>
    <name type="common">Marine rotifer</name>
    <name type="synonym">Brachionus muelleri</name>
    <dbReference type="NCBI Taxonomy" id="10195"/>
    <lineage>
        <taxon>Eukaryota</taxon>
        <taxon>Metazoa</taxon>
        <taxon>Spiralia</taxon>
        <taxon>Gnathifera</taxon>
        <taxon>Rotifera</taxon>
        <taxon>Eurotatoria</taxon>
        <taxon>Monogononta</taxon>
        <taxon>Pseudotrocha</taxon>
        <taxon>Ploima</taxon>
        <taxon>Brachionidae</taxon>
        <taxon>Brachionus</taxon>
    </lineage>
</organism>
<dbReference type="EMBL" id="REGN01002895">
    <property type="protein sequence ID" value="RNA25610.1"/>
    <property type="molecule type" value="Genomic_DNA"/>
</dbReference>
<protein>
    <submittedName>
        <fullName evidence="1">Uncharacterized protein</fullName>
    </submittedName>
</protein>
<reference evidence="1 2" key="1">
    <citation type="journal article" date="2018" name="Sci. Rep.">
        <title>Genomic signatures of local adaptation to the degree of environmental predictability in rotifers.</title>
        <authorList>
            <person name="Franch-Gras L."/>
            <person name="Hahn C."/>
            <person name="Garcia-Roger E.M."/>
            <person name="Carmona M.J."/>
            <person name="Serra M."/>
            <person name="Gomez A."/>
        </authorList>
    </citation>
    <scope>NUCLEOTIDE SEQUENCE [LARGE SCALE GENOMIC DNA]</scope>
    <source>
        <strain evidence="1">HYR1</strain>
    </source>
</reference>